<dbReference type="PANTHER" id="PTHR47843">
    <property type="entry name" value="BTB DOMAIN-CONTAINING PROTEIN-RELATED"/>
    <property type="match status" value="1"/>
</dbReference>
<dbReference type="CDD" id="cd18186">
    <property type="entry name" value="BTB_POZ_ZBTB_KLHL-like"/>
    <property type="match status" value="1"/>
</dbReference>
<dbReference type="KEGG" id="ela:UCREL1_4852"/>
<keyword evidence="3" id="KW-1185">Reference proteome</keyword>
<dbReference type="InterPro" id="IPR000210">
    <property type="entry name" value="BTB/POZ_dom"/>
</dbReference>
<gene>
    <name evidence="2" type="ORF">UCREL1_4852</name>
</gene>
<accession>M7SUE8</accession>
<sequence length="270" mass="30750">MSTREEVNEYYTSKDMLSKSGAESPFFLKALTSQFKEAQTNIVVINEQDPTTLDLAIRWLYTGEGQDRTSVQPKVDLFVLADFLAIESLKAKILAQLNDYLQAGAVRFQESLPKHTMLSVIQVESQTVDSIFSIARVAYRSHSTPFAELRQLVLDFVANTRYLFSRDEYFLQLLREVPGFSVDLFELLMTNEWDYRSGVLASTLPTQCSSCLRSCNFYPLTWFSRVEYGRFEVAGLCLDCNHAHRQFEGRLNTAGTSHSEETAVCHGTRE</sequence>
<protein>
    <submittedName>
        <fullName evidence="2">Putative btb poz domain containing protein</fullName>
    </submittedName>
</protein>
<dbReference type="Gene3D" id="3.30.710.10">
    <property type="entry name" value="Potassium Channel Kv1.1, Chain A"/>
    <property type="match status" value="1"/>
</dbReference>
<dbReference type="PANTHER" id="PTHR47843:SF2">
    <property type="entry name" value="BTB DOMAIN-CONTAINING PROTEIN"/>
    <property type="match status" value="1"/>
</dbReference>
<evidence type="ECO:0000313" key="3">
    <source>
        <dbReference type="Proteomes" id="UP000012174"/>
    </source>
</evidence>
<dbReference type="PROSITE" id="PS50097">
    <property type="entry name" value="BTB"/>
    <property type="match status" value="1"/>
</dbReference>
<feature type="domain" description="BTB" evidence="1">
    <location>
        <begin position="1"/>
        <end position="64"/>
    </location>
</feature>
<reference evidence="3" key="1">
    <citation type="journal article" date="2013" name="Genome Announc.">
        <title>Draft genome sequence of the grapevine dieback fungus Eutypa lata UCR-EL1.</title>
        <authorList>
            <person name="Blanco-Ulate B."/>
            <person name="Rolshausen P.E."/>
            <person name="Cantu D."/>
        </authorList>
    </citation>
    <scope>NUCLEOTIDE SEQUENCE [LARGE SCALE GENOMIC DNA]</scope>
    <source>
        <strain evidence="3">UCR-EL1</strain>
    </source>
</reference>
<dbReference type="SUPFAM" id="SSF54695">
    <property type="entry name" value="POZ domain"/>
    <property type="match status" value="1"/>
</dbReference>
<dbReference type="InterPro" id="IPR011333">
    <property type="entry name" value="SKP1/BTB/POZ_sf"/>
</dbReference>
<proteinExistence type="predicted"/>
<dbReference type="OrthoDB" id="6359816at2759"/>
<dbReference type="HOGENOM" id="CLU_1030707_0_0_1"/>
<organism evidence="2 3">
    <name type="scientific">Eutypa lata (strain UCR-EL1)</name>
    <name type="common">Grapevine dieback disease fungus</name>
    <name type="synonym">Eutypa armeniacae</name>
    <dbReference type="NCBI Taxonomy" id="1287681"/>
    <lineage>
        <taxon>Eukaryota</taxon>
        <taxon>Fungi</taxon>
        <taxon>Dikarya</taxon>
        <taxon>Ascomycota</taxon>
        <taxon>Pezizomycotina</taxon>
        <taxon>Sordariomycetes</taxon>
        <taxon>Xylariomycetidae</taxon>
        <taxon>Xylariales</taxon>
        <taxon>Diatrypaceae</taxon>
        <taxon>Eutypa</taxon>
    </lineage>
</organism>
<name>M7SUE8_EUTLA</name>
<evidence type="ECO:0000259" key="1">
    <source>
        <dbReference type="PROSITE" id="PS50097"/>
    </source>
</evidence>
<dbReference type="Proteomes" id="UP000012174">
    <property type="component" value="Unassembled WGS sequence"/>
</dbReference>
<evidence type="ECO:0000313" key="2">
    <source>
        <dbReference type="EMBL" id="EMR68138.1"/>
    </source>
</evidence>
<dbReference type="Pfam" id="PF00651">
    <property type="entry name" value="BTB"/>
    <property type="match status" value="1"/>
</dbReference>
<dbReference type="EMBL" id="KB706305">
    <property type="protein sequence ID" value="EMR68138.1"/>
    <property type="molecule type" value="Genomic_DNA"/>
</dbReference>
<dbReference type="AlphaFoldDB" id="M7SUE8"/>